<feature type="compositionally biased region" description="Polar residues" evidence="8">
    <location>
        <begin position="289"/>
        <end position="300"/>
    </location>
</feature>
<feature type="region of interest" description="Disordered" evidence="8">
    <location>
        <begin position="843"/>
        <end position="873"/>
    </location>
</feature>
<feature type="compositionally biased region" description="Low complexity" evidence="8">
    <location>
        <begin position="236"/>
        <end position="250"/>
    </location>
</feature>
<evidence type="ECO:0000256" key="8">
    <source>
        <dbReference type="SAM" id="MobiDB-lite"/>
    </source>
</evidence>
<dbReference type="PANTHER" id="PTHR47442:SF1">
    <property type="entry name" value="MYND-TYPE ZINC FINGER PROTEIN MUB1"/>
    <property type="match status" value="1"/>
</dbReference>
<gene>
    <name evidence="10" type="ORF">PNOK_0836600</name>
</gene>
<dbReference type="GO" id="GO:1990304">
    <property type="term" value="C:MUB1-RAD6-UBR2 ubiquitin ligase complex"/>
    <property type="evidence" value="ECO:0007669"/>
    <property type="project" value="TreeGrafter"/>
</dbReference>
<feature type="compositionally biased region" description="Polar residues" evidence="8">
    <location>
        <begin position="849"/>
        <end position="873"/>
    </location>
</feature>
<evidence type="ECO:0000256" key="4">
    <source>
        <dbReference type="ARBA" id="ARBA00022723"/>
    </source>
</evidence>
<evidence type="ECO:0000256" key="5">
    <source>
        <dbReference type="ARBA" id="ARBA00022771"/>
    </source>
</evidence>
<proteinExistence type="inferred from homology"/>
<dbReference type="GO" id="GO:0006511">
    <property type="term" value="P:ubiquitin-dependent protein catabolic process"/>
    <property type="evidence" value="ECO:0007669"/>
    <property type="project" value="TreeGrafter"/>
</dbReference>
<feature type="region of interest" description="Disordered" evidence="8">
    <location>
        <begin position="570"/>
        <end position="593"/>
    </location>
</feature>
<keyword evidence="4" id="KW-0479">Metal-binding</keyword>
<comment type="caution">
    <text evidence="10">The sequence shown here is derived from an EMBL/GenBank/DDBJ whole genome shotgun (WGS) entry which is preliminary data.</text>
</comment>
<feature type="compositionally biased region" description="Polar residues" evidence="8">
    <location>
        <begin position="792"/>
        <end position="804"/>
    </location>
</feature>
<evidence type="ECO:0000313" key="10">
    <source>
        <dbReference type="EMBL" id="PAV16746.1"/>
    </source>
</evidence>
<feature type="compositionally biased region" description="Polar residues" evidence="8">
    <location>
        <begin position="758"/>
        <end position="769"/>
    </location>
</feature>
<comment type="subcellular location">
    <subcellularLocation>
        <location evidence="1">Cytoplasm</location>
    </subcellularLocation>
</comment>
<feature type="compositionally biased region" description="Polar residues" evidence="8">
    <location>
        <begin position="892"/>
        <end position="902"/>
    </location>
</feature>
<comment type="similarity">
    <text evidence="2">Belongs to the MUB1/samB family.</text>
</comment>
<evidence type="ECO:0000256" key="7">
    <source>
        <dbReference type="PROSITE-ProRule" id="PRU00134"/>
    </source>
</evidence>
<feature type="region of interest" description="Disordered" evidence="8">
    <location>
        <begin position="164"/>
        <end position="193"/>
    </location>
</feature>
<feature type="compositionally biased region" description="Polar residues" evidence="8">
    <location>
        <begin position="217"/>
        <end position="235"/>
    </location>
</feature>
<feature type="domain" description="MYND-type" evidence="9">
    <location>
        <begin position="704"/>
        <end position="746"/>
    </location>
</feature>
<feature type="region of interest" description="Disordered" evidence="8">
    <location>
        <begin position="460"/>
        <end position="517"/>
    </location>
</feature>
<dbReference type="Gene3D" id="6.10.140.2220">
    <property type="match status" value="1"/>
</dbReference>
<dbReference type="GO" id="GO:0005737">
    <property type="term" value="C:cytoplasm"/>
    <property type="evidence" value="ECO:0007669"/>
    <property type="project" value="UniProtKB-SubCell"/>
</dbReference>
<dbReference type="SUPFAM" id="SSF144232">
    <property type="entry name" value="HIT/MYND zinc finger-like"/>
    <property type="match status" value="1"/>
</dbReference>
<dbReference type="InParanoid" id="A0A286UB22"/>
<dbReference type="InterPro" id="IPR051664">
    <property type="entry name" value="MYND-type_zinc_finger"/>
</dbReference>
<evidence type="ECO:0000256" key="2">
    <source>
        <dbReference type="ARBA" id="ARBA00010655"/>
    </source>
</evidence>
<feature type="region of interest" description="Disordered" evidence="8">
    <location>
        <begin position="892"/>
        <end position="923"/>
    </location>
</feature>
<dbReference type="InterPro" id="IPR002893">
    <property type="entry name" value="Znf_MYND"/>
</dbReference>
<keyword evidence="3" id="KW-0963">Cytoplasm</keyword>
<dbReference type="EMBL" id="NBII01000008">
    <property type="protein sequence ID" value="PAV16746.1"/>
    <property type="molecule type" value="Genomic_DNA"/>
</dbReference>
<sequence length="1058" mass="113673">MRESNFAFPPQNRACVCITAQLYDRRALDTTSPLPLVNSLTHLTYLTATSPRIREILTCDGGLERLVHLLRDFCFSPPPPENPSAIFGLSPPTLPRPPPVPTLNPKSFDRHAAYRFSLAFQSIVNVGVRGSEPIRSRVVQAGTLEVVGCVLEAWLASKGFAVGPSASASGIPRESREQRQQRRQQQLEQRQREQAQELTRLLVLESSQMAANEDDQGVSNSDAETSVSTDTSANATPSGSGTPTSTVVVPGRERSGTVVARRIWDNNELPPTTAGPTMNRTRTVRGRNVDSTATSASTSRPETETEDDGEPDADGDVEMDMTASQDENMPPSNTHPRRTVGVVSDSPSPAAAAAVGVGVTGASDALDVDLDAHIIINTNAADDGVADGIVALDQNVNDDLAMGAPPGAPGAIDGTPRTRTNTLTLNTRNLPRDHHHSHHLHGREELTPRAVLATLPLLHHHSPTSLTDNTEGAGPSRIPSDPQNTRAAGPSQTNVTAPSVSAAPTVTPTPRPSHRHHHHLMEDVGPFREEDVLLSLQLLAYLSKYPHVRQAFYKPRLSFHPATALAQGQPVSNVMASRPGKDASNWKKTGAATGSGSQAVLVDPKKDFGFFKSLAGRGKEKIAGAFSSSTSANNNPVPTATGTPRMTNVFSLVERFTFRPSPNESSLPCPPPFLPSQIQYWAGVIMRNACRKDESRGGIRQCANMLCGKWESFPREFAKCRRCRKAKYCGKECQSRAWSEGHRFWCSAREGGDETGEGASTVTGAQPQSGEDGEHTASGSGGRRQGRERQRVASTSMVANSANASLLPGPSTTERTTGSSTRSAMLPPLSTDALALRQQRFHVPRPSMGGSSTLPSPVSGVAPNSLSNTLAPGNSNSTFFNSSLEQLAEAQTNASQSFTNRTTPHRRRITNEDGTGTVNFDTFTPDEQATIRNFLQAVGMNEVEAEILATQGTGHAAQGNSSQEQRRVPEATLMTLYNQLTDAGAIGRRPSNDEGGFNIDTESNQQPRERDPSFLPERIQALNVGDLQRQEQSGSIEPLETSLLPQGREQGDDEMVLG</sequence>
<feature type="compositionally biased region" description="Polar residues" evidence="8">
    <location>
        <begin position="322"/>
        <end position="334"/>
    </location>
</feature>
<keyword evidence="5 7" id="KW-0863">Zinc-finger</keyword>
<feature type="region of interest" description="Disordered" evidence="8">
    <location>
        <begin position="210"/>
        <end position="346"/>
    </location>
</feature>
<feature type="compositionally biased region" description="Acidic residues" evidence="8">
    <location>
        <begin position="304"/>
        <end position="319"/>
    </location>
</feature>
<feature type="region of interest" description="Disordered" evidence="8">
    <location>
        <begin position="427"/>
        <end position="446"/>
    </location>
</feature>
<name>A0A286UB22_9AGAM</name>
<evidence type="ECO:0000259" key="9">
    <source>
        <dbReference type="PROSITE" id="PS50865"/>
    </source>
</evidence>
<feature type="compositionally biased region" description="Low complexity" evidence="8">
    <location>
        <begin position="808"/>
        <end position="823"/>
    </location>
</feature>
<evidence type="ECO:0000256" key="6">
    <source>
        <dbReference type="ARBA" id="ARBA00022833"/>
    </source>
</evidence>
<feature type="compositionally biased region" description="Polar residues" evidence="8">
    <location>
        <begin position="912"/>
        <end position="923"/>
    </location>
</feature>
<organism evidence="10 11">
    <name type="scientific">Pyrrhoderma noxium</name>
    <dbReference type="NCBI Taxonomy" id="2282107"/>
    <lineage>
        <taxon>Eukaryota</taxon>
        <taxon>Fungi</taxon>
        <taxon>Dikarya</taxon>
        <taxon>Basidiomycota</taxon>
        <taxon>Agaricomycotina</taxon>
        <taxon>Agaricomycetes</taxon>
        <taxon>Hymenochaetales</taxon>
        <taxon>Hymenochaetaceae</taxon>
        <taxon>Pyrrhoderma</taxon>
    </lineage>
</organism>
<dbReference type="Pfam" id="PF01753">
    <property type="entry name" value="zf-MYND"/>
    <property type="match status" value="1"/>
</dbReference>
<dbReference type="Proteomes" id="UP000217199">
    <property type="component" value="Unassembled WGS sequence"/>
</dbReference>
<protein>
    <recommendedName>
        <fullName evidence="9">MYND-type domain-containing protein</fullName>
    </recommendedName>
</protein>
<reference evidence="10 11" key="1">
    <citation type="journal article" date="2017" name="Mol. Ecol.">
        <title>Comparative and population genomic landscape of Phellinus noxius: A hypervariable fungus causing root rot in trees.</title>
        <authorList>
            <person name="Chung C.L."/>
            <person name="Lee T.J."/>
            <person name="Akiba M."/>
            <person name="Lee H.H."/>
            <person name="Kuo T.H."/>
            <person name="Liu D."/>
            <person name="Ke H.M."/>
            <person name="Yokoi T."/>
            <person name="Roa M.B."/>
            <person name="Lu M.J."/>
            <person name="Chang Y.Y."/>
            <person name="Ann P.J."/>
            <person name="Tsai J.N."/>
            <person name="Chen C.Y."/>
            <person name="Tzean S.S."/>
            <person name="Ota Y."/>
            <person name="Hattori T."/>
            <person name="Sahashi N."/>
            <person name="Liou R.F."/>
            <person name="Kikuchi T."/>
            <person name="Tsai I.J."/>
        </authorList>
    </citation>
    <scope>NUCLEOTIDE SEQUENCE [LARGE SCALE GENOMIC DNA]</scope>
    <source>
        <strain evidence="10 11">FFPRI411160</strain>
    </source>
</reference>
<keyword evidence="11" id="KW-1185">Reference proteome</keyword>
<dbReference type="FunCoup" id="A0A286UB22">
    <property type="interactions" value="1"/>
</dbReference>
<dbReference type="PANTHER" id="PTHR47442">
    <property type="entry name" value="MYND-TYPE ZINC FINGER PROTEIN MUB1"/>
    <property type="match status" value="1"/>
</dbReference>
<evidence type="ECO:0000256" key="1">
    <source>
        <dbReference type="ARBA" id="ARBA00004496"/>
    </source>
</evidence>
<evidence type="ECO:0000313" key="11">
    <source>
        <dbReference type="Proteomes" id="UP000217199"/>
    </source>
</evidence>
<feature type="compositionally biased region" description="Polar residues" evidence="8">
    <location>
        <begin position="481"/>
        <end position="499"/>
    </location>
</feature>
<accession>A0A286UB22</accession>
<keyword evidence="6" id="KW-0862">Zinc</keyword>
<feature type="region of interest" description="Disordered" evidence="8">
    <location>
        <begin position="983"/>
        <end position="1058"/>
    </location>
</feature>
<dbReference type="OrthoDB" id="5594178at2759"/>
<dbReference type="PROSITE" id="PS50865">
    <property type="entry name" value="ZF_MYND_2"/>
    <property type="match status" value="1"/>
</dbReference>
<dbReference type="GO" id="GO:0007163">
    <property type="term" value="P:establishment or maintenance of cell polarity"/>
    <property type="evidence" value="ECO:0007669"/>
    <property type="project" value="TreeGrafter"/>
</dbReference>
<dbReference type="GO" id="GO:0008270">
    <property type="term" value="F:zinc ion binding"/>
    <property type="evidence" value="ECO:0007669"/>
    <property type="project" value="UniProtKB-KW"/>
</dbReference>
<feature type="region of interest" description="Disordered" evidence="8">
    <location>
        <begin position="751"/>
        <end position="826"/>
    </location>
</feature>
<evidence type="ECO:0000256" key="3">
    <source>
        <dbReference type="ARBA" id="ARBA00022490"/>
    </source>
</evidence>
<dbReference type="AlphaFoldDB" id="A0A286UB22"/>